<protein>
    <submittedName>
        <fullName evidence="2">Uncharacterized protein</fullName>
    </submittedName>
</protein>
<sequence length="671" mass="76487">MDIHKWLEETQLPKQAPSLPDKVELPTFLHPKQNAEERPVGNRRRRKNSTSDSSILDTRPKRREPSPIQYERGEDDVSVGSLASSRPSHSSGSGPPSHRYARRPRRKTRLERYEPKRKTDKELGRHIHGKEKEEIRKSKCKSRHKSEKKGTGNFQSFHAKNVPKDRLTLRRRENLGLFNKGKASSPPRRRGLPDLVFSEMKFLQKHTDEPEAQSQQGTKVKRRKKDHLKAKQEEISAYFTASRPVLAKKDANNPSNPQPPVPSISPAADLYRQRHSSILVDNPILSVELPEKSSYLGFGSRGPRHESGSYISWSESVRAPSPVRPKEPIAQYPKKVPQQSSGVTAYDEVVVGTEAVLPLLTERDEIYRDVNCRSGHDYDISPLGPPNKTPSRSHSFPADIHSIRKDSSASQAILRETKRVNGPPSTAPAYVPYRRERRQFLHNSTYIKDKTESTGPSHPREIQESLDEHKGNDSGRPAFRNIEPQISTLGKLLRECETVFKEMRQGDGNDVHGKRSAKVWRGEKNQQLKGIDWHVGFYPMQRDISAQFSKFNSYHPRIPDLAGPSIYELQAQRQYAIEEEHAKNDFYLRERDCEDVDGGLNYLDHGLDVEPRELHEPELGGFDRFIESADEVADIGFRYHAATQEAAEGPELITRSNNVVGGGFWRPHRLY</sequence>
<feature type="region of interest" description="Disordered" evidence="1">
    <location>
        <begin position="375"/>
        <end position="398"/>
    </location>
</feature>
<keyword evidence="3" id="KW-1185">Reference proteome</keyword>
<accession>A0A9P4MSR7</accession>
<gene>
    <name evidence="2" type="ORF">GQ43DRAFT_161168</name>
</gene>
<evidence type="ECO:0000313" key="3">
    <source>
        <dbReference type="Proteomes" id="UP000799536"/>
    </source>
</evidence>
<evidence type="ECO:0000313" key="2">
    <source>
        <dbReference type="EMBL" id="KAF2204474.1"/>
    </source>
</evidence>
<proteinExistence type="predicted"/>
<feature type="region of interest" description="Disordered" evidence="1">
    <location>
        <begin position="448"/>
        <end position="480"/>
    </location>
</feature>
<organism evidence="2 3">
    <name type="scientific">Delitschia confertaspora ATCC 74209</name>
    <dbReference type="NCBI Taxonomy" id="1513339"/>
    <lineage>
        <taxon>Eukaryota</taxon>
        <taxon>Fungi</taxon>
        <taxon>Dikarya</taxon>
        <taxon>Ascomycota</taxon>
        <taxon>Pezizomycotina</taxon>
        <taxon>Dothideomycetes</taxon>
        <taxon>Pleosporomycetidae</taxon>
        <taxon>Pleosporales</taxon>
        <taxon>Delitschiaceae</taxon>
        <taxon>Delitschia</taxon>
    </lineage>
</organism>
<feature type="region of interest" description="Disordered" evidence="1">
    <location>
        <begin position="1"/>
        <end position="193"/>
    </location>
</feature>
<evidence type="ECO:0000256" key="1">
    <source>
        <dbReference type="SAM" id="MobiDB-lite"/>
    </source>
</evidence>
<feature type="compositionally biased region" description="Low complexity" evidence="1">
    <location>
        <begin position="84"/>
        <end position="98"/>
    </location>
</feature>
<feature type="compositionally biased region" description="Basic residues" evidence="1">
    <location>
        <begin position="138"/>
        <end position="147"/>
    </location>
</feature>
<dbReference type="OrthoDB" id="2537141at2759"/>
<feature type="region of interest" description="Disordered" evidence="1">
    <location>
        <begin position="205"/>
        <end position="230"/>
    </location>
</feature>
<feature type="compositionally biased region" description="Basic residues" evidence="1">
    <location>
        <begin position="219"/>
        <end position="228"/>
    </location>
</feature>
<feature type="compositionally biased region" description="Basic and acidic residues" evidence="1">
    <location>
        <begin position="448"/>
        <end position="473"/>
    </location>
</feature>
<feature type="compositionally biased region" description="Basic and acidic residues" evidence="1">
    <location>
        <begin position="110"/>
        <end position="137"/>
    </location>
</feature>
<dbReference type="AlphaFoldDB" id="A0A9P4MSR7"/>
<dbReference type="EMBL" id="ML993875">
    <property type="protein sequence ID" value="KAF2204474.1"/>
    <property type="molecule type" value="Genomic_DNA"/>
</dbReference>
<dbReference type="Proteomes" id="UP000799536">
    <property type="component" value="Unassembled WGS sequence"/>
</dbReference>
<reference evidence="2" key="1">
    <citation type="journal article" date="2020" name="Stud. Mycol.">
        <title>101 Dothideomycetes genomes: a test case for predicting lifestyles and emergence of pathogens.</title>
        <authorList>
            <person name="Haridas S."/>
            <person name="Albert R."/>
            <person name="Binder M."/>
            <person name="Bloem J."/>
            <person name="Labutti K."/>
            <person name="Salamov A."/>
            <person name="Andreopoulos B."/>
            <person name="Baker S."/>
            <person name="Barry K."/>
            <person name="Bills G."/>
            <person name="Bluhm B."/>
            <person name="Cannon C."/>
            <person name="Castanera R."/>
            <person name="Culley D."/>
            <person name="Daum C."/>
            <person name="Ezra D."/>
            <person name="Gonzalez J."/>
            <person name="Henrissat B."/>
            <person name="Kuo A."/>
            <person name="Liang C."/>
            <person name="Lipzen A."/>
            <person name="Lutzoni F."/>
            <person name="Magnuson J."/>
            <person name="Mondo S."/>
            <person name="Nolan M."/>
            <person name="Ohm R."/>
            <person name="Pangilinan J."/>
            <person name="Park H.-J."/>
            <person name="Ramirez L."/>
            <person name="Alfaro M."/>
            <person name="Sun H."/>
            <person name="Tritt A."/>
            <person name="Yoshinaga Y."/>
            <person name="Zwiers L.-H."/>
            <person name="Turgeon B."/>
            <person name="Goodwin S."/>
            <person name="Spatafora J."/>
            <person name="Crous P."/>
            <person name="Grigoriev I."/>
        </authorList>
    </citation>
    <scope>NUCLEOTIDE SEQUENCE</scope>
    <source>
        <strain evidence="2">ATCC 74209</strain>
    </source>
</reference>
<feature type="compositionally biased region" description="Basic and acidic residues" evidence="1">
    <location>
        <begin position="162"/>
        <end position="174"/>
    </location>
</feature>
<name>A0A9P4MSR7_9PLEO</name>
<comment type="caution">
    <text evidence="2">The sequence shown here is derived from an EMBL/GenBank/DDBJ whole genome shotgun (WGS) entry which is preliminary data.</text>
</comment>
<feature type="compositionally biased region" description="Basic residues" evidence="1">
    <location>
        <begin position="99"/>
        <end position="109"/>
    </location>
</feature>